<dbReference type="InterPro" id="IPR058679">
    <property type="entry name" value="RlmG_N"/>
</dbReference>
<dbReference type="RefSeq" id="WP_093180946.1">
    <property type="nucleotide sequence ID" value="NZ_FMYH01000001.1"/>
</dbReference>
<gene>
    <name evidence="7" type="ORF">SAMN05216410_0799</name>
</gene>
<protein>
    <submittedName>
        <fullName evidence="7">16S rRNA m(2)G 1207 methyltransferase /23S rRNA m(2)G-1835 methyltransferase</fullName>
    </submittedName>
</protein>
<proteinExistence type="predicted"/>
<feature type="domain" description="Methyltransferase small" evidence="5">
    <location>
        <begin position="224"/>
        <end position="394"/>
    </location>
</feature>
<evidence type="ECO:0000259" key="5">
    <source>
        <dbReference type="Pfam" id="PF05175"/>
    </source>
</evidence>
<dbReference type="Proteomes" id="UP000199039">
    <property type="component" value="Unassembled WGS sequence"/>
</dbReference>
<sequence length="400" mass="42428">MPDTPELDALFQSLDSLSRFPGTQGPELFAVDGVDRLLLAEAFDDLRPDPADRASDAGSVVVLDDAFGALTLGALSCAPGATDPARVVVHQDWITAERALDINAERFGLSDAYTRHPAERGLDAELLGRARVVLLRLPKSLDTLTEQVQAIARYAPADVTVYAGGRIKHMTRGMNEVLGQSFGDVRASLGRFKARALVARSPLPSARTLEPTFPRRAQVGEIALEVVAHGGVFAGTRLDIGTRYLLEFLDQMAPDAAQAIDVGCGTGILATSLARARPGLHVLASDQSAAATASTAATARANSMGGAVTVLRDDALSTCPDACADLVVCNPPFHSGTALHTDAAHRMFAAAARVLRPGGELWTVYNSHLLYKRDLGRVVGPTTMMGQNPKFTVTRTVRRG</sequence>
<dbReference type="AlphaFoldDB" id="A0A1G6H7D2"/>
<keyword evidence="3 7" id="KW-0489">Methyltransferase</keyword>
<dbReference type="SUPFAM" id="SSF53335">
    <property type="entry name" value="S-adenosyl-L-methionine-dependent methyltransferases"/>
    <property type="match status" value="1"/>
</dbReference>
<keyword evidence="2" id="KW-0698">rRNA processing</keyword>
<name>A0A1G6H7D2_9MICO</name>
<evidence type="ECO:0000256" key="4">
    <source>
        <dbReference type="ARBA" id="ARBA00022679"/>
    </source>
</evidence>
<dbReference type="CDD" id="cd02440">
    <property type="entry name" value="AdoMet_MTases"/>
    <property type="match status" value="1"/>
</dbReference>
<dbReference type="PANTHER" id="PTHR47816">
    <property type="entry name" value="RIBOSOMAL RNA SMALL SUBUNIT METHYLTRANSFERASE C"/>
    <property type="match status" value="1"/>
</dbReference>
<evidence type="ECO:0000313" key="7">
    <source>
        <dbReference type="EMBL" id="SDB90054.1"/>
    </source>
</evidence>
<dbReference type="GO" id="GO:0008757">
    <property type="term" value="F:S-adenosylmethionine-dependent methyltransferase activity"/>
    <property type="evidence" value="ECO:0007669"/>
    <property type="project" value="InterPro"/>
</dbReference>
<evidence type="ECO:0000259" key="6">
    <source>
        <dbReference type="Pfam" id="PF26049"/>
    </source>
</evidence>
<dbReference type="Pfam" id="PF05175">
    <property type="entry name" value="MTS"/>
    <property type="match status" value="1"/>
</dbReference>
<dbReference type="Gene3D" id="3.40.50.150">
    <property type="entry name" value="Vaccinia Virus protein VP39"/>
    <property type="match status" value="2"/>
</dbReference>
<dbReference type="STRING" id="1814289.SAMN05216410_0799"/>
<evidence type="ECO:0000256" key="3">
    <source>
        <dbReference type="ARBA" id="ARBA00022603"/>
    </source>
</evidence>
<dbReference type="GO" id="GO:0032259">
    <property type="term" value="P:methylation"/>
    <property type="evidence" value="ECO:0007669"/>
    <property type="project" value="UniProtKB-KW"/>
</dbReference>
<dbReference type="OrthoDB" id="29650at2"/>
<dbReference type="GO" id="GO:0008170">
    <property type="term" value="F:N-methyltransferase activity"/>
    <property type="evidence" value="ECO:0007669"/>
    <property type="project" value="UniProtKB-ARBA"/>
</dbReference>
<accession>A0A1G6H7D2</accession>
<evidence type="ECO:0000313" key="8">
    <source>
        <dbReference type="Proteomes" id="UP000199039"/>
    </source>
</evidence>
<keyword evidence="8" id="KW-1185">Reference proteome</keyword>
<dbReference type="InterPro" id="IPR046977">
    <property type="entry name" value="RsmC/RlmG"/>
</dbReference>
<evidence type="ECO:0000256" key="2">
    <source>
        <dbReference type="ARBA" id="ARBA00022552"/>
    </source>
</evidence>
<keyword evidence="1" id="KW-0963">Cytoplasm</keyword>
<dbReference type="InterPro" id="IPR007848">
    <property type="entry name" value="Small_mtfrase_dom"/>
</dbReference>
<evidence type="ECO:0000256" key="1">
    <source>
        <dbReference type="ARBA" id="ARBA00022490"/>
    </source>
</evidence>
<reference evidence="7 8" key="1">
    <citation type="submission" date="2016-09" db="EMBL/GenBank/DDBJ databases">
        <authorList>
            <person name="Capua I."/>
            <person name="De Benedictis P."/>
            <person name="Joannis T."/>
            <person name="Lombin L.H."/>
            <person name="Cattoli G."/>
        </authorList>
    </citation>
    <scope>NUCLEOTIDE SEQUENCE [LARGE SCALE GENOMIC DNA]</scope>
    <source>
        <strain evidence="7 8">ISLP-3</strain>
    </source>
</reference>
<dbReference type="InterPro" id="IPR002052">
    <property type="entry name" value="DNA_methylase_N6_adenine_CS"/>
</dbReference>
<dbReference type="GO" id="GO:0003676">
    <property type="term" value="F:nucleic acid binding"/>
    <property type="evidence" value="ECO:0007669"/>
    <property type="project" value="InterPro"/>
</dbReference>
<organism evidence="7 8">
    <name type="scientific">Sanguibacter gelidistatuariae</name>
    <dbReference type="NCBI Taxonomy" id="1814289"/>
    <lineage>
        <taxon>Bacteria</taxon>
        <taxon>Bacillati</taxon>
        <taxon>Actinomycetota</taxon>
        <taxon>Actinomycetes</taxon>
        <taxon>Micrococcales</taxon>
        <taxon>Sanguibacteraceae</taxon>
        <taxon>Sanguibacter</taxon>
    </lineage>
</organism>
<feature type="domain" description="RlmG N-terminal" evidence="6">
    <location>
        <begin position="12"/>
        <end position="199"/>
    </location>
</feature>
<dbReference type="EMBL" id="FMYH01000001">
    <property type="protein sequence ID" value="SDB90054.1"/>
    <property type="molecule type" value="Genomic_DNA"/>
</dbReference>
<dbReference type="InterPro" id="IPR029063">
    <property type="entry name" value="SAM-dependent_MTases_sf"/>
</dbReference>
<dbReference type="Pfam" id="PF26049">
    <property type="entry name" value="RLMG_N"/>
    <property type="match status" value="1"/>
</dbReference>
<dbReference type="GO" id="GO:0006364">
    <property type="term" value="P:rRNA processing"/>
    <property type="evidence" value="ECO:0007669"/>
    <property type="project" value="UniProtKB-KW"/>
</dbReference>
<keyword evidence="4 7" id="KW-0808">Transferase</keyword>
<dbReference type="PROSITE" id="PS00092">
    <property type="entry name" value="N6_MTASE"/>
    <property type="match status" value="1"/>
</dbReference>
<dbReference type="PANTHER" id="PTHR47816:SF5">
    <property type="entry name" value="RIBOSOMAL RNA LARGE SUBUNIT METHYLTRANSFERASE G"/>
    <property type="match status" value="1"/>
</dbReference>